<evidence type="ECO:0000256" key="2">
    <source>
        <dbReference type="ARBA" id="ARBA00022448"/>
    </source>
</evidence>
<keyword evidence="6" id="KW-0408">Iron</keyword>
<keyword evidence="10 11" id="KW-0998">Cell outer membrane</keyword>
<dbReference type="PATRIC" id="fig|1429043.3.peg.2175"/>
<keyword evidence="17" id="KW-1185">Reference proteome</keyword>
<dbReference type="AlphaFoldDB" id="A0A0D2HVP8"/>
<evidence type="ECO:0000256" key="1">
    <source>
        <dbReference type="ARBA" id="ARBA00004571"/>
    </source>
</evidence>
<comment type="similarity">
    <text evidence="11 12">Belongs to the TonB-dependent receptor family.</text>
</comment>
<keyword evidence="3 11" id="KW-1134">Transmembrane beta strand</keyword>
<evidence type="ECO:0000256" key="7">
    <source>
        <dbReference type="ARBA" id="ARBA00023065"/>
    </source>
</evidence>
<keyword evidence="2 11" id="KW-0813">Transport</keyword>
<keyword evidence="5 11" id="KW-0812">Transmembrane</keyword>
<evidence type="ECO:0000256" key="9">
    <source>
        <dbReference type="ARBA" id="ARBA00023136"/>
    </source>
</evidence>
<dbReference type="InterPro" id="IPR036942">
    <property type="entry name" value="Beta-barrel_TonB_sf"/>
</dbReference>
<evidence type="ECO:0000256" key="5">
    <source>
        <dbReference type="ARBA" id="ARBA00022692"/>
    </source>
</evidence>
<gene>
    <name evidence="16" type="ORF">X474_10260</name>
</gene>
<evidence type="ECO:0000256" key="6">
    <source>
        <dbReference type="ARBA" id="ARBA00023004"/>
    </source>
</evidence>
<dbReference type="GO" id="GO:0006826">
    <property type="term" value="P:iron ion transport"/>
    <property type="evidence" value="ECO:0007669"/>
    <property type="project" value="UniProtKB-KW"/>
</dbReference>
<feature type="domain" description="TonB-dependent receptor-like beta-barrel" evidence="14">
    <location>
        <begin position="253"/>
        <end position="520"/>
    </location>
</feature>
<evidence type="ECO:0000256" key="11">
    <source>
        <dbReference type="PROSITE-ProRule" id="PRU01360"/>
    </source>
</evidence>
<evidence type="ECO:0008006" key="18">
    <source>
        <dbReference type="Google" id="ProtNLM"/>
    </source>
</evidence>
<dbReference type="Pfam" id="PF00593">
    <property type="entry name" value="TonB_dep_Rec_b-barrel"/>
    <property type="match status" value="1"/>
</dbReference>
<keyword evidence="9 11" id="KW-0472">Membrane</keyword>
<evidence type="ECO:0000256" key="12">
    <source>
        <dbReference type="RuleBase" id="RU003357"/>
    </source>
</evidence>
<feature type="chain" id="PRO_5002259968" description="TonB-denpendent receptor" evidence="13">
    <location>
        <begin position="28"/>
        <end position="541"/>
    </location>
</feature>
<evidence type="ECO:0000256" key="8">
    <source>
        <dbReference type="ARBA" id="ARBA00023077"/>
    </source>
</evidence>
<evidence type="ECO:0000259" key="14">
    <source>
        <dbReference type="Pfam" id="PF00593"/>
    </source>
</evidence>
<feature type="signal peptide" evidence="13">
    <location>
        <begin position="1"/>
        <end position="27"/>
    </location>
</feature>
<dbReference type="PROSITE" id="PS52016">
    <property type="entry name" value="TONB_DEPENDENT_REC_3"/>
    <property type="match status" value="1"/>
</dbReference>
<dbReference type="GO" id="GO:0009279">
    <property type="term" value="C:cell outer membrane"/>
    <property type="evidence" value="ECO:0007669"/>
    <property type="project" value="UniProtKB-SubCell"/>
</dbReference>
<evidence type="ECO:0000256" key="13">
    <source>
        <dbReference type="SAM" id="SignalP"/>
    </source>
</evidence>
<name>A0A0D2HVP8_9BACT</name>
<dbReference type="Gene3D" id="2.40.170.20">
    <property type="entry name" value="TonB-dependent receptor, beta-barrel domain"/>
    <property type="match status" value="1"/>
</dbReference>
<keyword evidence="13" id="KW-0732">Signal</keyword>
<dbReference type="STRING" id="1429043.X474_10260"/>
<evidence type="ECO:0000313" key="16">
    <source>
        <dbReference type="EMBL" id="KIX14463.1"/>
    </source>
</evidence>
<keyword evidence="8 12" id="KW-0798">TonB box</keyword>
<keyword evidence="4" id="KW-0410">Iron transport</keyword>
<reference evidence="16 17" key="1">
    <citation type="submission" date="2013-11" db="EMBL/GenBank/DDBJ databases">
        <title>Metagenomic analysis of a methanogenic consortium involved in long chain n-alkane degradation.</title>
        <authorList>
            <person name="Davidova I.A."/>
            <person name="Callaghan A.V."/>
            <person name="Wawrik B."/>
            <person name="Pruitt S."/>
            <person name="Marks C."/>
            <person name="Duncan K.E."/>
            <person name="Suflita J.M."/>
        </authorList>
    </citation>
    <scope>NUCLEOTIDE SEQUENCE [LARGE SCALE GENOMIC DNA]</scope>
    <source>
        <strain evidence="16 17">SPR</strain>
    </source>
</reference>
<dbReference type="PANTHER" id="PTHR32552">
    <property type="entry name" value="FERRICHROME IRON RECEPTOR-RELATED"/>
    <property type="match status" value="1"/>
</dbReference>
<protein>
    <recommendedName>
        <fullName evidence="18">TonB-denpendent receptor</fullName>
    </recommendedName>
</protein>
<proteinExistence type="inferred from homology"/>
<dbReference type="FunCoup" id="A0A0D2HVP8">
    <property type="interactions" value="118"/>
</dbReference>
<comment type="subcellular location">
    <subcellularLocation>
        <location evidence="1 11">Cell outer membrane</location>
        <topology evidence="1 11">Multi-pass membrane protein</topology>
    </subcellularLocation>
</comment>
<dbReference type="Pfam" id="PF07715">
    <property type="entry name" value="Plug"/>
    <property type="match status" value="1"/>
</dbReference>
<evidence type="ECO:0000256" key="4">
    <source>
        <dbReference type="ARBA" id="ARBA00022496"/>
    </source>
</evidence>
<dbReference type="RefSeq" id="WP_044348296.1">
    <property type="nucleotide sequence ID" value="NZ_AZAC01000011.1"/>
</dbReference>
<comment type="caution">
    <text evidence="16">The sequence shown here is derived from an EMBL/GenBank/DDBJ whole genome shotgun (WGS) entry which is preliminary data.</text>
</comment>
<dbReference type="EMBL" id="AZAC01000011">
    <property type="protein sequence ID" value="KIX14463.1"/>
    <property type="molecule type" value="Genomic_DNA"/>
</dbReference>
<dbReference type="InterPro" id="IPR012910">
    <property type="entry name" value="Plug_dom"/>
</dbReference>
<feature type="domain" description="TonB-dependent receptor plug" evidence="15">
    <location>
        <begin position="52"/>
        <end position="154"/>
    </location>
</feature>
<dbReference type="PANTHER" id="PTHR32552:SF81">
    <property type="entry name" value="TONB-DEPENDENT OUTER MEMBRANE RECEPTOR"/>
    <property type="match status" value="1"/>
</dbReference>
<dbReference type="InterPro" id="IPR000531">
    <property type="entry name" value="Beta-barrel_TonB"/>
</dbReference>
<evidence type="ECO:0000313" key="17">
    <source>
        <dbReference type="Proteomes" id="UP000032233"/>
    </source>
</evidence>
<dbReference type="InParanoid" id="A0A0D2HVP8"/>
<organism evidence="16 17">
    <name type="scientific">Dethiosulfatarculus sandiegensis</name>
    <dbReference type="NCBI Taxonomy" id="1429043"/>
    <lineage>
        <taxon>Bacteria</taxon>
        <taxon>Pseudomonadati</taxon>
        <taxon>Thermodesulfobacteriota</taxon>
        <taxon>Desulfarculia</taxon>
        <taxon>Desulfarculales</taxon>
        <taxon>Desulfarculaceae</taxon>
        <taxon>Dethiosulfatarculus</taxon>
    </lineage>
</organism>
<sequence>MIRFRCRNAALAGLLFSLAFYAAPARAQEKDLTDHQLDPVAVTAQKKVEKSKDIPISMDAFSGVQIEDAGITDMKELVTYTPNVFTTPAVDNCSIVIRGISTHNVALTPAAGLFVNDISYPLNRMQNQDLIDIERIEVLRGPQGTLYGKNTESGAINIITRQPGNDLRAKVYGDFGYYDAPHSSVPIYRLGGSVSGPILEDKLFVGLAFQGKGSDGFMKNIYDGDEEVAKIDRKIGRLNLRYKPSELWEISFSTDFGENRDGYGYLRYDNGMGKSDPYELSWNLGNTWKEDNNKQVIKAGYTVRAFNLLSITTRSAFDTQFKHDADYGPFLLQYQDWDFDITSWTREFIFSSPKEAQKLSWVAGVYGARDETSVKAHIPALFAMRDTDTEGETLAVFGQGTYTLYERLHLTLGLRYEHQDMEAGQTNFYALRQHYKTNDTNSEFLPKVSAAYDLTENIMAYASFAKGFLSGGYDFNFAASADDLYYKPEHTQSYEAGLKTNFWDNRLTVSASVFNLDIEGQAGCGMACGSARDQKAGAQRG</sequence>
<dbReference type="Proteomes" id="UP000032233">
    <property type="component" value="Unassembled WGS sequence"/>
</dbReference>
<keyword evidence="7" id="KW-0406">Ion transport</keyword>
<evidence type="ECO:0000259" key="15">
    <source>
        <dbReference type="Pfam" id="PF07715"/>
    </source>
</evidence>
<dbReference type="InterPro" id="IPR039426">
    <property type="entry name" value="TonB-dep_rcpt-like"/>
</dbReference>
<evidence type="ECO:0000256" key="3">
    <source>
        <dbReference type="ARBA" id="ARBA00022452"/>
    </source>
</evidence>
<dbReference type="SUPFAM" id="SSF56935">
    <property type="entry name" value="Porins"/>
    <property type="match status" value="1"/>
</dbReference>
<evidence type="ECO:0000256" key="10">
    <source>
        <dbReference type="ARBA" id="ARBA00023237"/>
    </source>
</evidence>
<accession>A0A0D2HVP8</accession>